<dbReference type="GO" id="GO:0003860">
    <property type="term" value="F:3-hydroxyisobutyryl-CoA hydrolase activity"/>
    <property type="evidence" value="ECO:0007669"/>
    <property type="project" value="UniProtKB-EC"/>
</dbReference>
<organism evidence="5 6">
    <name type="scientific">Pseudomonas fluorescens</name>
    <dbReference type="NCBI Taxonomy" id="294"/>
    <lineage>
        <taxon>Bacteria</taxon>
        <taxon>Pseudomonadati</taxon>
        <taxon>Pseudomonadota</taxon>
        <taxon>Gammaproteobacteria</taxon>
        <taxon>Pseudomonadales</taxon>
        <taxon>Pseudomonadaceae</taxon>
        <taxon>Pseudomonas</taxon>
    </lineage>
</organism>
<name>A0A327MUD2_PSEFL</name>
<evidence type="ECO:0000256" key="2">
    <source>
        <dbReference type="ARBA" id="ARBA00011915"/>
    </source>
</evidence>
<gene>
    <name evidence="5" type="ORF">DOZ80_21430</name>
</gene>
<reference evidence="5 6" key="1">
    <citation type="submission" date="2018-06" db="EMBL/GenBank/DDBJ databases">
        <authorList>
            <person name="Zhirakovskaya E."/>
        </authorList>
    </citation>
    <scope>NUCLEOTIDE SEQUENCE [LARGE SCALE GENOMIC DNA]</scope>
    <source>
        <strain evidence="5 6">LY3</strain>
    </source>
</reference>
<dbReference type="InterPro" id="IPR032259">
    <property type="entry name" value="HIBYL-CoA-H"/>
</dbReference>
<dbReference type="EMBL" id="QLIN01000010">
    <property type="protein sequence ID" value="RAI66421.1"/>
    <property type="molecule type" value="Genomic_DNA"/>
</dbReference>
<dbReference type="GO" id="GO:0006574">
    <property type="term" value="P:L-valine catabolic process"/>
    <property type="evidence" value="ECO:0007669"/>
    <property type="project" value="TreeGrafter"/>
</dbReference>
<dbReference type="PANTHER" id="PTHR43176">
    <property type="entry name" value="3-HYDROXYISOBUTYRYL-COA HYDROLASE-RELATED"/>
    <property type="match status" value="1"/>
</dbReference>
<dbReference type="Pfam" id="PF16113">
    <property type="entry name" value="ECH_2"/>
    <property type="match status" value="1"/>
</dbReference>
<keyword evidence="3" id="KW-0378">Hydrolase</keyword>
<evidence type="ECO:0000313" key="6">
    <source>
        <dbReference type="Proteomes" id="UP000249493"/>
    </source>
</evidence>
<comment type="caution">
    <text evidence="5">The sequence shown here is derived from an EMBL/GenBank/DDBJ whole genome shotgun (WGS) entry which is preliminary data.</text>
</comment>
<protein>
    <recommendedName>
        <fullName evidence="2">3-hydroxyisobutyryl-CoA hydrolase</fullName>
        <ecNumber evidence="2">3.1.2.4</ecNumber>
    </recommendedName>
</protein>
<evidence type="ECO:0000313" key="5">
    <source>
        <dbReference type="EMBL" id="RAI66421.1"/>
    </source>
</evidence>
<dbReference type="SUPFAM" id="SSF52096">
    <property type="entry name" value="ClpP/crotonase"/>
    <property type="match status" value="1"/>
</dbReference>
<dbReference type="GO" id="GO:0016853">
    <property type="term" value="F:isomerase activity"/>
    <property type="evidence" value="ECO:0007669"/>
    <property type="project" value="UniProtKB-KW"/>
</dbReference>
<dbReference type="EC" id="3.1.2.4" evidence="2"/>
<evidence type="ECO:0000256" key="1">
    <source>
        <dbReference type="ARBA" id="ARBA00001709"/>
    </source>
</evidence>
<dbReference type="Proteomes" id="UP000249493">
    <property type="component" value="Unassembled WGS sequence"/>
</dbReference>
<dbReference type="AlphaFoldDB" id="A0A327MUD2"/>
<evidence type="ECO:0000256" key="3">
    <source>
        <dbReference type="ARBA" id="ARBA00022801"/>
    </source>
</evidence>
<dbReference type="CDD" id="cd06558">
    <property type="entry name" value="crotonase-like"/>
    <property type="match status" value="1"/>
</dbReference>
<dbReference type="Gene3D" id="3.90.226.10">
    <property type="entry name" value="2-enoyl-CoA Hydratase, Chain A, domain 1"/>
    <property type="match status" value="1"/>
</dbReference>
<sequence>MSEQQAPVLASVRNRIGHLTLNRPSALNTLDLPMVTQLYRHLSAWERDPEIVAVTLRGAGEKAFCAGGDIRMLYDSHRGGDDLHELFLEQEYALDEYLHGYSKPVLALLDGFVLGGGMGLAQAASLRVITERTRMGMPEVGIGFFPDVGSSYFLPRLPGELGIYLGVTGCQVRAADALYADLADYCLSSERLAELDAALDHVSWTRAPEEDLRDLLDGLAAERMAGSELKAYRQVIDEYFALPDVSAIRNALQLEQRPELRDWAEQTVALLDSRSPLAMATTLELLRRGRFLSLADCFALELHLDYQWFEKGDLMEGIRALIIDKDKSPRWNPSTLAELAPTRVQAFFSGFRPASSPPLRIA</sequence>
<dbReference type="PANTHER" id="PTHR43176:SF3">
    <property type="entry name" value="3-HYDROXYISOBUTYRYL-COA HYDROLASE, MITOCHONDRIAL"/>
    <property type="match status" value="1"/>
</dbReference>
<accession>A0A327MUD2</accession>
<dbReference type="RefSeq" id="WP_111286256.1">
    <property type="nucleotide sequence ID" value="NZ_QLIN01000010.1"/>
</dbReference>
<comment type="catalytic activity">
    <reaction evidence="1">
        <text>3-hydroxy-2-methylpropanoyl-CoA + H2O = 3-hydroxy-2-methylpropanoate + CoA + H(+)</text>
        <dbReference type="Rhea" id="RHEA:20888"/>
        <dbReference type="ChEBI" id="CHEBI:11805"/>
        <dbReference type="ChEBI" id="CHEBI:15377"/>
        <dbReference type="ChEBI" id="CHEBI:15378"/>
        <dbReference type="ChEBI" id="CHEBI:57287"/>
        <dbReference type="ChEBI" id="CHEBI:57340"/>
        <dbReference type="EC" id="3.1.2.4"/>
    </reaction>
</comment>
<evidence type="ECO:0000259" key="4">
    <source>
        <dbReference type="Pfam" id="PF16113"/>
    </source>
</evidence>
<keyword evidence="5" id="KW-0413">Isomerase</keyword>
<dbReference type="InterPro" id="IPR029045">
    <property type="entry name" value="ClpP/crotonase-like_dom_sf"/>
</dbReference>
<dbReference type="NCBIfam" id="NF004127">
    <property type="entry name" value="PRK05617.1"/>
    <property type="match status" value="1"/>
</dbReference>
<feature type="domain" description="Enoyl-CoA hydratase/isomerase" evidence="4">
    <location>
        <begin position="16"/>
        <end position="348"/>
    </location>
</feature>
<proteinExistence type="predicted"/>
<dbReference type="InterPro" id="IPR045004">
    <property type="entry name" value="ECH_dom"/>
</dbReference>